<evidence type="ECO:0000256" key="1">
    <source>
        <dbReference type="SAM" id="Phobius"/>
    </source>
</evidence>
<gene>
    <name evidence="2" type="ORF">DCCM_3341</name>
</gene>
<keyword evidence="2" id="KW-0547">Nucleotide-binding</keyword>
<reference evidence="3" key="1">
    <citation type="submission" date="2018-02" db="EMBL/GenBank/DDBJ databases">
        <title>Genome sequence of Desulfocucumis palustris strain NAW-5.</title>
        <authorList>
            <person name="Watanabe M."/>
            <person name="Kojima H."/>
            <person name="Fukui M."/>
        </authorList>
    </citation>
    <scope>NUCLEOTIDE SEQUENCE [LARGE SCALE GENOMIC DNA]</scope>
    <source>
        <strain evidence="3">NAW-5</strain>
    </source>
</reference>
<name>A0A2L2XD07_9FIRM</name>
<keyword evidence="3" id="KW-1185">Reference proteome</keyword>
<sequence>MLRKLFKYEFKATGRVFLPLFASLLAFAFISRILSVFDFQQTFPVFISHTIYIIIMAGMFVMTLTVMIQRFNKNLLSDEGYLMFTLPTNPWQHIVSKLLVSMLWITASVIAAVFTILIITYKAGAISETIRGLSLLISRLSEYWSVSASFTIFEVIIAIFSTLTSGILLIYASIAVGHLFSKHKILASFGAFIILNTLAHVLVNLISLVIKVVPLANIHISSYNFANNLPAIQMALAFGIIIAGLKSAAYFAITNFILSKRLNLE</sequence>
<feature type="transmembrane region" description="Helical" evidence="1">
    <location>
        <begin position="230"/>
        <end position="253"/>
    </location>
</feature>
<keyword evidence="1" id="KW-0812">Transmembrane</keyword>
<dbReference type="AlphaFoldDB" id="A0A2L2XD07"/>
<keyword evidence="2" id="KW-0067">ATP-binding</keyword>
<organism evidence="2 3">
    <name type="scientific">Desulfocucumis palustris</name>
    <dbReference type="NCBI Taxonomy" id="1898651"/>
    <lineage>
        <taxon>Bacteria</taxon>
        <taxon>Bacillati</taxon>
        <taxon>Bacillota</taxon>
        <taxon>Clostridia</taxon>
        <taxon>Eubacteriales</taxon>
        <taxon>Desulfocucumaceae</taxon>
        <taxon>Desulfocucumis</taxon>
    </lineage>
</organism>
<protein>
    <submittedName>
        <fullName evidence="2">ABC transporter ATP-binding protein</fullName>
    </submittedName>
</protein>
<evidence type="ECO:0000313" key="2">
    <source>
        <dbReference type="EMBL" id="GBF34229.1"/>
    </source>
</evidence>
<evidence type="ECO:0000313" key="3">
    <source>
        <dbReference type="Proteomes" id="UP000239549"/>
    </source>
</evidence>
<comment type="caution">
    <text evidence="2">The sequence shown here is derived from an EMBL/GenBank/DDBJ whole genome shotgun (WGS) entry which is preliminary data.</text>
</comment>
<feature type="transmembrane region" description="Helical" evidence="1">
    <location>
        <begin position="98"/>
        <end position="123"/>
    </location>
</feature>
<proteinExistence type="predicted"/>
<feature type="transmembrane region" description="Helical" evidence="1">
    <location>
        <begin position="186"/>
        <end position="210"/>
    </location>
</feature>
<accession>A0A2L2XD07</accession>
<dbReference type="GO" id="GO:0005524">
    <property type="term" value="F:ATP binding"/>
    <property type="evidence" value="ECO:0007669"/>
    <property type="project" value="UniProtKB-KW"/>
</dbReference>
<dbReference type="Proteomes" id="UP000239549">
    <property type="component" value="Unassembled WGS sequence"/>
</dbReference>
<feature type="transmembrane region" description="Helical" evidence="1">
    <location>
        <begin position="12"/>
        <end position="34"/>
    </location>
</feature>
<dbReference type="RefSeq" id="WP_104372515.1">
    <property type="nucleotide sequence ID" value="NZ_BFAV01000130.1"/>
</dbReference>
<feature type="transmembrane region" description="Helical" evidence="1">
    <location>
        <begin position="143"/>
        <end position="174"/>
    </location>
</feature>
<keyword evidence="1" id="KW-1133">Transmembrane helix</keyword>
<dbReference type="EMBL" id="BFAV01000130">
    <property type="protein sequence ID" value="GBF34229.1"/>
    <property type="molecule type" value="Genomic_DNA"/>
</dbReference>
<dbReference type="OrthoDB" id="9816138at2"/>
<feature type="transmembrane region" description="Helical" evidence="1">
    <location>
        <begin position="46"/>
        <end position="68"/>
    </location>
</feature>
<keyword evidence="1" id="KW-0472">Membrane</keyword>